<evidence type="ECO:0000313" key="3">
    <source>
        <dbReference type="Proteomes" id="UP000523601"/>
    </source>
</evidence>
<reference evidence="2 3" key="1">
    <citation type="submission" date="2020-04" db="EMBL/GenBank/DDBJ databases">
        <title>Donghicola sp., a member of the Rhodobacteraceae family isolated from mangrove forest in Thailand.</title>
        <authorList>
            <person name="Charoenyingcharoen P."/>
            <person name="Yukphan P."/>
        </authorList>
    </citation>
    <scope>NUCLEOTIDE SEQUENCE [LARGE SCALE GENOMIC DNA]</scope>
    <source>
        <strain evidence="2 3">C2-DW-16</strain>
    </source>
</reference>
<organism evidence="2 3">
    <name type="scientific">Donghicola mangrovi</name>
    <dbReference type="NCBI Taxonomy" id="2729614"/>
    <lineage>
        <taxon>Bacteria</taxon>
        <taxon>Pseudomonadati</taxon>
        <taxon>Pseudomonadota</taxon>
        <taxon>Alphaproteobacteria</taxon>
        <taxon>Rhodobacterales</taxon>
        <taxon>Roseobacteraceae</taxon>
        <taxon>Donghicola</taxon>
    </lineage>
</organism>
<comment type="caution">
    <text evidence="2">The sequence shown here is derived from an EMBL/GenBank/DDBJ whole genome shotgun (WGS) entry which is preliminary data.</text>
</comment>
<feature type="coiled-coil region" evidence="1">
    <location>
        <begin position="243"/>
        <end position="281"/>
    </location>
</feature>
<sequence>MSGNWLETIAAKTELPLQETSQRLRKWGIVPDRVARPAPSFIIKRLAFSGDKKGEIVGRIDLDWDGLGPGVWAVTSETNLRGKSSVLEIILWCLRGKPKGLQDDVRSWLSHVVLEFCIDAERYRVSFDLLGGKPNGRLERLDLGGAYHELERFTSDEGFALVMAQFMMDTLDLDVLTSMQGGEGVKKKVEHGWPALSNVFYLGGEHKVLLGGDAEMAGLPARIFQMYVGLPWASTKAHVTTAKKELDQRQANAARETQRFEAEAKAAQERLEQDIVAARAQLATLPTEMTTAEALRHAGQSVTSATIKMAELQTRAAKADADAEKIIEVSLEDERAVRDLRESIVATRFFNGLKPKCCPRCETEVPTTRIRAEVSDLACSLCAEAIPENLFEDVSEELEAAEAQAIASKSAADRAKATQAEARTAANEATKSLGAAQAQLAEVVRGSDFAAKREAELELARLEGALRERSMAPKETLPDPDAELIAVAEKETAKAYDMGRTGIIDALNAEILPLARRLGIEALESVKLDSGGKMKVEKGGTSTSFTKVTAGERLRLQLATAIALLRVGRKLGIGRHPGLLVIDSPSKEEVSKVNLEALLAELRTIAEEIEALQVIVAGTDLDEIVGALGEEHCLIARGKEYVW</sequence>
<evidence type="ECO:0000256" key="1">
    <source>
        <dbReference type="SAM" id="Coils"/>
    </source>
</evidence>
<protein>
    <recommendedName>
        <fullName evidence="4">Large ATP-binding protein</fullName>
    </recommendedName>
</protein>
<dbReference type="Proteomes" id="UP000523601">
    <property type="component" value="Unassembled WGS sequence"/>
</dbReference>
<dbReference type="Gene3D" id="3.40.50.300">
    <property type="entry name" value="P-loop containing nucleotide triphosphate hydrolases"/>
    <property type="match status" value="2"/>
</dbReference>
<gene>
    <name evidence="2" type="ORF">HJ526_05230</name>
</gene>
<keyword evidence="3" id="KW-1185">Reference proteome</keyword>
<accession>A0ABX2PCX3</accession>
<proteinExistence type="predicted"/>
<dbReference type="SUPFAM" id="SSF52540">
    <property type="entry name" value="P-loop containing nucleoside triphosphate hydrolases"/>
    <property type="match status" value="1"/>
</dbReference>
<dbReference type="InterPro" id="IPR027417">
    <property type="entry name" value="P-loop_NTPase"/>
</dbReference>
<evidence type="ECO:0008006" key="4">
    <source>
        <dbReference type="Google" id="ProtNLM"/>
    </source>
</evidence>
<evidence type="ECO:0000313" key="2">
    <source>
        <dbReference type="EMBL" id="NVO26811.1"/>
    </source>
</evidence>
<keyword evidence="1" id="KW-0175">Coiled coil</keyword>
<name>A0ABX2PCX3_9RHOB</name>
<dbReference type="RefSeq" id="WP_176853226.1">
    <property type="nucleotide sequence ID" value="NZ_JABCJD010000002.1"/>
</dbReference>
<dbReference type="EMBL" id="JABCJD010000002">
    <property type="protein sequence ID" value="NVO26811.1"/>
    <property type="molecule type" value="Genomic_DNA"/>
</dbReference>